<evidence type="ECO:0000313" key="7">
    <source>
        <dbReference type="EMBL" id="KID58803.1"/>
    </source>
</evidence>
<dbReference type="Pfam" id="PF00147">
    <property type="entry name" value="Fibrinogen_C"/>
    <property type="match status" value="1"/>
</dbReference>
<dbReference type="InterPro" id="IPR036056">
    <property type="entry name" value="Fibrinogen-like_C"/>
</dbReference>
<evidence type="ECO:0000256" key="2">
    <source>
        <dbReference type="ARBA" id="ARBA00022734"/>
    </source>
</evidence>
<name>A0A0C1MV23_9GAMM</name>
<organism evidence="7 8">
    <name type="scientific">Pseudoalteromonas luteoviolacea</name>
    <dbReference type="NCBI Taxonomy" id="43657"/>
    <lineage>
        <taxon>Bacteria</taxon>
        <taxon>Pseudomonadati</taxon>
        <taxon>Pseudomonadota</taxon>
        <taxon>Gammaproteobacteria</taxon>
        <taxon>Alteromonadales</taxon>
        <taxon>Pseudoalteromonadaceae</taxon>
        <taxon>Pseudoalteromonas</taxon>
    </lineage>
</organism>
<keyword evidence="2" id="KW-0430">Lectin</keyword>
<keyword evidence="3" id="KW-0106">Calcium</keyword>
<evidence type="ECO:0000256" key="4">
    <source>
        <dbReference type="ARBA" id="ARBA00023157"/>
    </source>
</evidence>
<accession>A0A0C1MV23</accession>
<dbReference type="SUPFAM" id="SSF56496">
    <property type="entry name" value="Fibrinogen C-terminal domain-like"/>
    <property type="match status" value="1"/>
</dbReference>
<gene>
    <name evidence="7" type="ORF">JF50_02805</name>
</gene>
<evidence type="ECO:0000313" key="8">
    <source>
        <dbReference type="Proteomes" id="UP000031327"/>
    </source>
</evidence>
<evidence type="ECO:0000256" key="3">
    <source>
        <dbReference type="ARBA" id="ARBA00022837"/>
    </source>
</evidence>
<dbReference type="PROSITE" id="PS51406">
    <property type="entry name" value="FIBRINOGEN_C_2"/>
    <property type="match status" value="1"/>
</dbReference>
<evidence type="ECO:0000259" key="6">
    <source>
        <dbReference type="PROSITE" id="PS51406"/>
    </source>
</evidence>
<sequence length="444" mass="47786">MLKNTLWLSLFACTSAMAVNEYAEVSASDAWNVVNHTNGNLVFTSAPSDKEADAGIIALQQSAGGVEIKFQEWPYLDGAHVAEDLAILSLPAGRQALADGTIIEVGTFKLGNGENTINFSEKFDHTPHIFLTGQSNDNAKAYVTRVHGVTQHGFVALKQGEEAASNLPAQETVAYLAIYAPNNTGSIGGNDFIIDQVKLDHSAATEATYGLYLQEEQSKDTELTHIVEHVNVMKFGRHVFAQDVTAFGRDTVAPRLANDFAQAPTGSSCAAIQTQNPLVASGYYTITPANSAPIEVYCNMEKESGGWTLFATHNTSLKSVDAVDVVKHDGFGVMTDANWQAVRDSMQYGIMFVDGAGKVGIVEKDALLNASCISLNQTDSLANNPAPYGRFWHTERSGCGGSGGDYSEAILNIGWSHVYNFTGAFSKWEFSGGYTAGIVEYYIK</sequence>
<dbReference type="InterPro" id="IPR002181">
    <property type="entry name" value="Fibrinogen_a/b/g_C_dom"/>
</dbReference>
<evidence type="ECO:0000256" key="5">
    <source>
        <dbReference type="SAM" id="SignalP"/>
    </source>
</evidence>
<dbReference type="InterPro" id="IPR014716">
    <property type="entry name" value="Fibrinogen_a/b/g_C_1"/>
</dbReference>
<proteinExistence type="predicted"/>
<comment type="caution">
    <text evidence="7">The sequence shown here is derived from an EMBL/GenBank/DDBJ whole genome shotgun (WGS) entry which is preliminary data.</text>
</comment>
<evidence type="ECO:0000256" key="1">
    <source>
        <dbReference type="ARBA" id="ARBA00022723"/>
    </source>
</evidence>
<dbReference type="PANTHER" id="PTHR16146">
    <property type="entry name" value="INTELECTIN"/>
    <property type="match status" value="1"/>
</dbReference>
<dbReference type="NCBIfam" id="NF040941">
    <property type="entry name" value="GGGWT_bact"/>
    <property type="match status" value="1"/>
</dbReference>
<feature type="domain" description="Fibrinogen C-terminal" evidence="6">
    <location>
        <begin position="260"/>
        <end position="321"/>
    </location>
</feature>
<protein>
    <recommendedName>
        <fullName evidence="6">Fibrinogen C-terminal domain-containing protein</fullName>
    </recommendedName>
</protein>
<dbReference type="PANTHER" id="PTHR16146:SF46">
    <property type="entry name" value="INTELECTIN-1A-RELATED"/>
    <property type="match status" value="1"/>
</dbReference>
<keyword evidence="4" id="KW-1015">Disulfide bond</keyword>
<keyword evidence="5" id="KW-0732">Signal</keyword>
<dbReference type="EMBL" id="JWIC01000003">
    <property type="protein sequence ID" value="KID58803.1"/>
    <property type="molecule type" value="Genomic_DNA"/>
</dbReference>
<keyword evidence="1" id="KW-0479">Metal-binding</keyword>
<dbReference type="GO" id="GO:0070492">
    <property type="term" value="F:oligosaccharide binding"/>
    <property type="evidence" value="ECO:0007669"/>
    <property type="project" value="TreeGrafter"/>
</dbReference>
<dbReference type="GO" id="GO:0005615">
    <property type="term" value="C:extracellular space"/>
    <property type="evidence" value="ECO:0007669"/>
    <property type="project" value="TreeGrafter"/>
</dbReference>
<feature type="signal peptide" evidence="5">
    <location>
        <begin position="1"/>
        <end position="18"/>
    </location>
</feature>
<dbReference type="AlphaFoldDB" id="A0A0C1MV23"/>
<dbReference type="GO" id="GO:0046872">
    <property type="term" value="F:metal ion binding"/>
    <property type="evidence" value="ECO:0007669"/>
    <property type="project" value="UniProtKB-KW"/>
</dbReference>
<dbReference type="Gene3D" id="3.90.215.10">
    <property type="entry name" value="Gamma Fibrinogen, chain A, domain 1"/>
    <property type="match status" value="1"/>
</dbReference>
<reference evidence="7 8" key="1">
    <citation type="submission" date="2014-12" db="EMBL/GenBank/DDBJ databases">
        <title>Draft Genome Sequence of Pseudoalteromonas luteoviolacea HI1.</title>
        <authorList>
            <person name="Asahina A.Y."/>
            <person name="Hadfield M.G."/>
        </authorList>
    </citation>
    <scope>NUCLEOTIDE SEQUENCE [LARGE SCALE GENOMIC DNA]</scope>
    <source>
        <strain evidence="7 8">HI1</strain>
    </source>
</reference>
<feature type="chain" id="PRO_5002136132" description="Fibrinogen C-terminal domain-containing protein" evidence="5">
    <location>
        <begin position="19"/>
        <end position="444"/>
    </location>
</feature>
<dbReference type="Proteomes" id="UP000031327">
    <property type="component" value="Unassembled WGS sequence"/>
</dbReference>